<keyword evidence="4" id="KW-1185">Reference proteome</keyword>
<dbReference type="Pfam" id="PF13474">
    <property type="entry name" value="SnoaL_3"/>
    <property type="match status" value="1"/>
</dbReference>
<name>A0ABV6ZX26_9PROT</name>
<dbReference type="EMBL" id="JBHRSV010000014">
    <property type="protein sequence ID" value="MFC2926005.1"/>
    <property type="molecule type" value="Genomic_DNA"/>
</dbReference>
<evidence type="ECO:0000313" key="4">
    <source>
        <dbReference type="Proteomes" id="UP001595379"/>
    </source>
</evidence>
<dbReference type="InterPro" id="IPR037401">
    <property type="entry name" value="SnoaL-like"/>
</dbReference>
<evidence type="ECO:0000256" key="1">
    <source>
        <dbReference type="SAM" id="SignalP"/>
    </source>
</evidence>
<protein>
    <submittedName>
        <fullName evidence="3">YybH family protein</fullName>
    </submittedName>
</protein>
<evidence type="ECO:0000313" key="3">
    <source>
        <dbReference type="EMBL" id="MFC2926005.1"/>
    </source>
</evidence>
<dbReference type="InterPro" id="IPR032710">
    <property type="entry name" value="NTF2-like_dom_sf"/>
</dbReference>
<feature type="signal peptide" evidence="1">
    <location>
        <begin position="1"/>
        <end position="22"/>
    </location>
</feature>
<dbReference type="Gene3D" id="3.10.450.50">
    <property type="match status" value="1"/>
</dbReference>
<evidence type="ECO:0000259" key="2">
    <source>
        <dbReference type="Pfam" id="PF13474"/>
    </source>
</evidence>
<keyword evidence="1" id="KW-0732">Signal</keyword>
<sequence length="154" mass="17398">MQVRITMFAAAFVLATTGFALADHHRTEQSFEATLRAHMDAVTNRDLDAYIGTITTGEDLTIIFPGGEIMRTRDEAIAFHTEWFATPGWTMTFEIDRIVEGHHMAVASLRATYTDEAGPRVNWLTLVFEDQGGAWRLVFDQNTRDTTWEPEGTE</sequence>
<accession>A0ABV6ZX26</accession>
<reference evidence="4" key="1">
    <citation type="journal article" date="2019" name="Int. J. Syst. Evol. Microbiol.">
        <title>The Global Catalogue of Microorganisms (GCM) 10K type strain sequencing project: providing services to taxonomists for standard genome sequencing and annotation.</title>
        <authorList>
            <consortium name="The Broad Institute Genomics Platform"/>
            <consortium name="The Broad Institute Genome Sequencing Center for Infectious Disease"/>
            <person name="Wu L."/>
            <person name="Ma J."/>
        </authorList>
    </citation>
    <scope>NUCLEOTIDE SEQUENCE [LARGE SCALE GENOMIC DNA]</scope>
    <source>
        <strain evidence="4">KCTC 52487</strain>
    </source>
</reference>
<organism evidence="3 4">
    <name type="scientific">Hyphobacterium vulgare</name>
    <dbReference type="NCBI Taxonomy" id="1736751"/>
    <lineage>
        <taxon>Bacteria</taxon>
        <taxon>Pseudomonadati</taxon>
        <taxon>Pseudomonadota</taxon>
        <taxon>Alphaproteobacteria</taxon>
        <taxon>Maricaulales</taxon>
        <taxon>Maricaulaceae</taxon>
        <taxon>Hyphobacterium</taxon>
    </lineage>
</organism>
<gene>
    <name evidence="3" type="ORF">ACFOOR_07795</name>
</gene>
<dbReference type="Proteomes" id="UP001595379">
    <property type="component" value="Unassembled WGS sequence"/>
</dbReference>
<feature type="domain" description="SnoaL-like" evidence="2">
    <location>
        <begin position="32"/>
        <end position="138"/>
    </location>
</feature>
<comment type="caution">
    <text evidence="3">The sequence shown here is derived from an EMBL/GenBank/DDBJ whole genome shotgun (WGS) entry which is preliminary data.</text>
</comment>
<feature type="chain" id="PRO_5045297396" evidence="1">
    <location>
        <begin position="23"/>
        <end position="154"/>
    </location>
</feature>
<dbReference type="SUPFAM" id="SSF54427">
    <property type="entry name" value="NTF2-like"/>
    <property type="match status" value="1"/>
</dbReference>
<dbReference type="RefSeq" id="WP_343165569.1">
    <property type="nucleotide sequence ID" value="NZ_JBHRSV010000014.1"/>
</dbReference>
<proteinExistence type="predicted"/>